<sequence>MAHESWDEVCTVCDKAGTMRCGSCKFWPAHKPLCGRPLDVFFFPPLTPIEVEELERVKDKPYQPYSPAHQGGTFRQYITGPALGLTWEVFLEHVRSAPSIASADSSQSQGLRNDLLVRSRTHLLLIAREKDLRLHLSQSPLWHSFSGAAERHVERCVDEVAETLGRRAWDREEPWRILNGFLRQELVRIAVESAQGRKWGSRQPVLDEPEVSQLRWVALGRPLVELDRATEVPPQARAFLKAACEYALERTLEEQCVVA</sequence>
<dbReference type="AlphaFoldDB" id="A0A5C5FLE6"/>
<evidence type="ECO:0000313" key="2">
    <source>
        <dbReference type="Proteomes" id="UP000311382"/>
    </source>
</evidence>
<proteinExistence type="predicted"/>
<organism evidence="1 2">
    <name type="scientific">Rhodotorula diobovata</name>
    <dbReference type="NCBI Taxonomy" id="5288"/>
    <lineage>
        <taxon>Eukaryota</taxon>
        <taxon>Fungi</taxon>
        <taxon>Dikarya</taxon>
        <taxon>Basidiomycota</taxon>
        <taxon>Pucciniomycotina</taxon>
        <taxon>Microbotryomycetes</taxon>
        <taxon>Sporidiobolales</taxon>
        <taxon>Sporidiobolaceae</taxon>
        <taxon>Rhodotorula</taxon>
    </lineage>
</organism>
<dbReference type="EMBL" id="SOZI01000240">
    <property type="protein sequence ID" value="TNY17139.1"/>
    <property type="molecule type" value="Genomic_DNA"/>
</dbReference>
<dbReference type="OrthoDB" id="549788at2759"/>
<dbReference type="Proteomes" id="UP000311382">
    <property type="component" value="Unassembled WGS sequence"/>
</dbReference>
<protein>
    <submittedName>
        <fullName evidence="1">Uncharacterized protein</fullName>
    </submittedName>
</protein>
<reference evidence="1 2" key="1">
    <citation type="submission" date="2019-03" db="EMBL/GenBank/DDBJ databases">
        <title>Rhodosporidium diobovatum UCD-FST 08-225 genome sequencing, assembly, and annotation.</title>
        <authorList>
            <person name="Fakankun I.U."/>
            <person name="Fristensky B."/>
            <person name="Levin D.B."/>
        </authorList>
    </citation>
    <scope>NUCLEOTIDE SEQUENCE [LARGE SCALE GENOMIC DNA]</scope>
    <source>
        <strain evidence="1 2">UCD-FST 08-225</strain>
    </source>
</reference>
<evidence type="ECO:0000313" key="1">
    <source>
        <dbReference type="EMBL" id="TNY17139.1"/>
    </source>
</evidence>
<name>A0A5C5FLE6_9BASI</name>
<gene>
    <name evidence="1" type="ORF">DMC30DRAFT_420075</name>
</gene>
<accession>A0A5C5FLE6</accession>
<comment type="caution">
    <text evidence="1">The sequence shown here is derived from an EMBL/GenBank/DDBJ whole genome shotgun (WGS) entry which is preliminary data.</text>
</comment>
<keyword evidence="2" id="KW-1185">Reference proteome</keyword>